<dbReference type="SMART" id="SM00028">
    <property type="entry name" value="TPR"/>
    <property type="match status" value="4"/>
</dbReference>
<evidence type="ECO:0000259" key="1">
    <source>
        <dbReference type="Pfam" id="PF12969"/>
    </source>
</evidence>
<dbReference type="EMBL" id="NATQ01000086">
    <property type="protein sequence ID" value="OQX90221.1"/>
    <property type="molecule type" value="Genomic_DNA"/>
</dbReference>
<dbReference type="Gene3D" id="1.25.40.10">
    <property type="entry name" value="Tetratricopeptide repeat domain"/>
    <property type="match status" value="1"/>
</dbReference>
<dbReference type="InterPro" id="IPR024618">
    <property type="entry name" value="DUF3857"/>
</dbReference>
<dbReference type="InterPro" id="IPR011990">
    <property type="entry name" value="TPR-like_helical_dom_sf"/>
</dbReference>
<reference evidence="3" key="1">
    <citation type="submission" date="2017-03" db="EMBL/GenBank/DDBJ databases">
        <title>Novel pathways for hydrocarbon cycling and metabolic interdependencies in hydrothermal sediment communities.</title>
        <authorList>
            <person name="Dombrowski N."/>
            <person name="Seitz K."/>
            <person name="Teske A."/>
            <person name="Baker B."/>
        </authorList>
    </citation>
    <scope>NUCLEOTIDE SEQUENCE [LARGE SCALE GENOMIC DNA]</scope>
</reference>
<dbReference type="SUPFAM" id="SSF48452">
    <property type="entry name" value="TPR-like"/>
    <property type="match status" value="1"/>
</dbReference>
<dbReference type="Proteomes" id="UP000192611">
    <property type="component" value="Unassembled WGS sequence"/>
</dbReference>
<protein>
    <recommendedName>
        <fullName evidence="1">DUF3857 domain-containing protein</fullName>
    </recommendedName>
</protein>
<dbReference type="Pfam" id="PF13432">
    <property type="entry name" value="TPR_16"/>
    <property type="match status" value="1"/>
</dbReference>
<accession>A0A1W9S048</accession>
<feature type="domain" description="DUF3857" evidence="1">
    <location>
        <begin position="423"/>
        <end position="574"/>
    </location>
</feature>
<organism evidence="2 3">
    <name type="scientific">Candidatus Coatesbacteria bacterium 4484_99</name>
    <dbReference type="NCBI Taxonomy" id="1970774"/>
    <lineage>
        <taxon>Bacteria</taxon>
        <taxon>Candidatus Coatesiibacteriota</taxon>
    </lineage>
</organism>
<evidence type="ECO:0000313" key="2">
    <source>
        <dbReference type="EMBL" id="OQX90221.1"/>
    </source>
</evidence>
<dbReference type="Pfam" id="PF12969">
    <property type="entry name" value="DUF3857"/>
    <property type="match status" value="1"/>
</dbReference>
<evidence type="ECO:0000313" key="3">
    <source>
        <dbReference type="Proteomes" id="UP000192611"/>
    </source>
</evidence>
<comment type="caution">
    <text evidence="2">The sequence shown here is derived from an EMBL/GenBank/DDBJ whole genome shotgun (WGS) entry which is preliminary data.</text>
</comment>
<dbReference type="InterPro" id="IPR019734">
    <property type="entry name" value="TPR_rpt"/>
</dbReference>
<name>A0A1W9S048_9BACT</name>
<gene>
    <name evidence="2" type="ORF">B6D57_04255</name>
</gene>
<feature type="non-terminal residue" evidence="2">
    <location>
        <position position="658"/>
    </location>
</feature>
<dbReference type="AlphaFoldDB" id="A0A1W9S048"/>
<dbReference type="Gene3D" id="2.60.40.3140">
    <property type="match status" value="1"/>
</dbReference>
<proteinExistence type="predicted"/>
<sequence length="658" mass="77717">MIESEQPIKLWINEQIIYDRNTFIKPGSVKKSFRIRLKDGKNTVLLKTVRNSGAYEIQDGGWRFRAQLFTTNDFEQREGDNLSFGEDWYWIDNEPFTNLYHALLEIYDGNECNAIDLLERLVDEYPEYPFFRIILIYALIKSGEDWQIKMARNELGTVITQMPDCLLAKEELAVYYQVEDKFNKSLDAYTSVIEENPSYLSAHLGLADLYLNQGYEKEFFNKIEYVKENYHDNARALASLIEYYIDKENYKTTNLLIRDYLSNRPYDWAYWEGLAKYQESAGDLNGAIRTYTYISQMLPMRTKPYLELARLYQRTGHEKNALRLYDEIINRFPRCSKAYLMKGLLLERQGENGINLIRTSLKMNPSDYWTRDYLRIIGGLEGERTPYDISFESDDINRVEQHEFPQADSVMLFNQMILELNDDYTFTETIHNLIQILNYKGRERWGEITIPGGKMTDIIEARTFMPDGRILEAISIKNINNNYVISMEGLVEGSVIEIKYRLKVDKRMIDDLNCFFSPTFTFADINMPYIKSQFVVSVPRWMDIYFPRERFRGKRDRIRKDDRIIYLFEMTNVEGIIPESMMPPLTEVAPLVYSTTLKGIDELSLWYIGEMWGKTYLDYRSRSFTHQLVSDCESDLEKAKRIYYWVMKSVKGYSGNIY</sequence>